<comment type="caution">
    <text evidence="2">The sequence shown here is derived from an EMBL/GenBank/DDBJ whole genome shotgun (WGS) entry which is preliminary data.</text>
</comment>
<dbReference type="InterPro" id="IPR034660">
    <property type="entry name" value="DinB/YfiT-like"/>
</dbReference>
<dbReference type="InterPro" id="IPR024344">
    <property type="entry name" value="MDMPI_metal-binding"/>
</dbReference>
<protein>
    <recommendedName>
        <fullName evidence="1">Mycothiol-dependent maleylpyruvate isomerase metal-binding domain-containing protein</fullName>
    </recommendedName>
</protein>
<dbReference type="Gene3D" id="1.20.120.450">
    <property type="entry name" value="dinb family like domain"/>
    <property type="match status" value="1"/>
</dbReference>
<keyword evidence="3" id="KW-1185">Reference proteome</keyword>
<gene>
    <name evidence="2" type="ORF">GYA93_06985</name>
</gene>
<dbReference type="Proteomes" id="UP000466307">
    <property type="component" value="Unassembled WGS sequence"/>
</dbReference>
<evidence type="ECO:0000313" key="3">
    <source>
        <dbReference type="Proteomes" id="UP000466307"/>
    </source>
</evidence>
<dbReference type="RefSeq" id="WP_157079554.1">
    <property type="nucleotide sequence ID" value="NZ_JAADZU010000015.1"/>
</dbReference>
<dbReference type="EMBL" id="JAADZU010000015">
    <property type="protein sequence ID" value="NDK89329.1"/>
    <property type="molecule type" value="Genomic_DNA"/>
</dbReference>
<feature type="domain" description="Mycothiol-dependent maleylpyruvate isomerase metal-binding" evidence="1">
    <location>
        <begin position="16"/>
        <end position="147"/>
    </location>
</feature>
<dbReference type="SUPFAM" id="SSF109854">
    <property type="entry name" value="DinB/YfiT-like putative metalloenzymes"/>
    <property type="match status" value="1"/>
</dbReference>
<sequence length="276" mass="30785">MRETISRFDYIDAAQELGDRFAALVYDVEAPDVRVESHRGWSLADCVGHVASEPSRYLALTHGADEWPSHPRFLNDIYAKQIANLPTRDVRGLTEMFRADLAELLDTVGHFGARVPMMRIAGQRRVRADAALGILIGEMAIRGRDIARSLGRQWSIDPMIAPMVTRGGHELLRPWADHHVCSGHSATYDIRIRRTGERIVYQFRDGRLEIDPTDPEPADVHISIDPISVVLAAHGRFAAAPSLLAGRCMAWGARPWLALGLNRRLADARSRHAPQP</sequence>
<name>A0A7K3LM58_9ACTN</name>
<dbReference type="Pfam" id="PF11716">
    <property type="entry name" value="MDMPI_N"/>
    <property type="match status" value="1"/>
</dbReference>
<organism evidence="2 3">
    <name type="scientific">Gordonia desulfuricans</name>
    <dbReference type="NCBI Taxonomy" id="89051"/>
    <lineage>
        <taxon>Bacteria</taxon>
        <taxon>Bacillati</taxon>
        <taxon>Actinomycetota</taxon>
        <taxon>Actinomycetes</taxon>
        <taxon>Mycobacteriales</taxon>
        <taxon>Gordoniaceae</taxon>
        <taxon>Gordonia</taxon>
    </lineage>
</organism>
<accession>A0A7K3LM58</accession>
<evidence type="ECO:0000313" key="2">
    <source>
        <dbReference type="EMBL" id="NDK89329.1"/>
    </source>
</evidence>
<proteinExistence type="predicted"/>
<dbReference type="AlphaFoldDB" id="A0A7K3LM58"/>
<evidence type="ECO:0000259" key="1">
    <source>
        <dbReference type="Pfam" id="PF11716"/>
    </source>
</evidence>
<dbReference type="GO" id="GO:0046872">
    <property type="term" value="F:metal ion binding"/>
    <property type="evidence" value="ECO:0007669"/>
    <property type="project" value="InterPro"/>
</dbReference>
<reference evidence="2 3" key="1">
    <citation type="submission" date="2020-01" db="EMBL/GenBank/DDBJ databases">
        <title>Investigation of new actinobacteria for the biodesulphurisation of diesel fuel.</title>
        <authorList>
            <person name="Athi Narayanan S.M."/>
        </authorList>
    </citation>
    <scope>NUCLEOTIDE SEQUENCE [LARGE SCALE GENOMIC DNA]</scope>
    <source>
        <strain evidence="2 3">213E</strain>
    </source>
</reference>